<keyword evidence="3" id="KW-1185">Reference proteome</keyword>
<evidence type="ECO:0000313" key="2">
    <source>
        <dbReference type="EMBL" id="MFD1320716.1"/>
    </source>
</evidence>
<dbReference type="PANTHER" id="PTHR37292">
    <property type="entry name" value="VNG6097C"/>
    <property type="match status" value="1"/>
</dbReference>
<feature type="domain" description="GmrSD restriction endonucleases N-terminal" evidence="1">
    <location>
        <begin position="17"/>
        <end position="232"/>
    </location>
</feature>
<sequence>MAVQVEEFNVKPEVLLLEQLLDEVRSGRLRVPRFQRPYVWRPDQMLDLFDSIERGYPIGSLLVWETSLQLPSLDQVAGIDIPPAPDGSIAYLLDGHQRLSTLFGALIHRPEPSTGSRDRHWWIYRMLGTTDPRELRFQHSGRSAPPANLLPMQAVLRTMDFLTYARRLARDPSTADDCDALVDEAEQFAQRIKSYKIPVVRLLGGDLPHAVEAFSRVNSGGRQISPDQMVSALTYRAETEETLTDRITAIRESIGDSGFGDIGSEPVFQTIVAVTGEDDVQGARWTALADRMSGDLDGIVKQAEIALHRAVRFLRYEVGVPLAWLVPYPQQIMLLAVFFHHQPDPDGAQLRALVRWFWSTSWSTVFVGGNGFQVRRALHYMRAFATDRAHLNLQGLYAQPLPDRFDTEDGRVRAFLLWELGHFGHRYGLDGEPIELIELLARSGPAAYRRIVTGVPSASSVANRIIMPTPPGVSVREALLDLPPRRLRTVVVSHAIPPVALARLVADDRNEFIQERTATLAGLEREFIQEIGAELAWELGRENGTIDT</sequence>
<reference evidence="3" key="1">
    <citation type="journal article" date="2019" name="Int. J. Syst. Evol. Microbiol.">
        <title>The Global Catalogue of Microorganisms (GCM) 10K type strain sequencing project: providing services to taxonomists for standard genome sequencing and annotation.</title>
        <authorList>
            <consortium name="The Broad Institute Genomics Platform"/>
            <consortium name="The Broad Institute Genome Sequencing Center for Infectious Disease"/>
            <person name="Wu L."/>
            <person name="Ma J."/>
        </authorList>
    </citation>
    <scope>NUCLEOTIDE SEQUENCE [LARGE SCALE GENOMIC DNA]</scope>
    <source>
        <strain evidence="3">JCM 31037</strain>
    </source>
</reference>
<proteinExistence type="predicted"/>
<dbReference type="PANTHER" id="PTHR37292:SF2">
    <property type="entry name" value="DUF262 DOMAIN-CONTAINING PROTEIN"/>
    <property type="match status" value="1"/>
</dbReference>
<gene>
    <name evidence="2" type="ORF">ACFQ4H_06385</name>
</gene>
<protein>
    <submittedName>
        <fullName evidence="2">DUF262 domain-containing protein</fullName>
    </submittedName>
</protein>
<comment type="caution">
    <text evidence="2">The sequence shown here is derived from an EMBL/GenBank/DDBJ whole genome shotgun (WGS) entry which is preliminary data.</text>
</comment>
<evidence type="ECO:0000259" key="1">
    <source>
        <dbReference type="Pfam" id="PF03235"/>
    </source>
</evidence>
<dbReference type="InterPro" id="IPR004919">
    <property type="entry name" value="GmrSD_N"/>
</dbReference>
<accession>A0ABW3Y8M7</accession>
<dbReference type="Pfam" id="PF03235">
    <property type="entry name" value="GmrSD_N"/>
    <property type="match status" value="1"/>
</dbReference>
<dbReference type="RefSeq" id="WP_377567988.1">
    <property type="nucleotide sequence ID" value="NZ_JBHTMP010000007.1"/>
</dbReference>
<organism evidence="2 3">
    <name type="scientific">Micromonospora sonneratiae</name>
    <dbReference type="NCBI Taxonomy" id="1184706"/>
    <lineage>
        <taxon>Bacteria</taxon>
        <taxon>Bacillati</taxon>
        <taxon>Actinomycetota</taxon>
        <taxon>Actinomycetes</taxon>
        <taxon>Micromonosporales</taxon>
        <taxon>Micromonosporaceae</taxon>
        <taxon>Micromonospora</taxon>
    </lineage>
</organism>
<evidence type="ECO:0000313" key="3">
    <source>
        <dbReference type="Proteomes" id="UP001597260"/>
    </source>
</evidence>
<dbReference type="Proteomes" id="UP001597260">
    <property type="component" value="Unassembled WGS sequence"/>
</dbReference>
<dbReference type="EMBL" id="JBHTMP010000007">
    <property type="protein sequence ID" value="MFD1320716.1"/>
    <property type="molecule type" value="Genomic_DNA"/>
</dbReference>
<name>A0ABW3Y8M7_9ACTN</name>